<evidence type="ECO:0000256" key="11">
    <source>
        <dbReference type="RuleBase" id="RU003750"/>
    </source>
</evidence>
<dbReference type="Pfam" id="PF01066">
    <property type="entry name" value="CDP-OH_P_transf"/>
    <property type="match status" value="1"/>
</dbReference>
<keyword evidence="4 11" id="KW-0808">Transferase</keyword>
<evidence type="ECO:0000256" key="1">
    <source>
        <dbReference type="ARBA" id="ARBA00004141"/>
    </source>
</evidence>
<dbReference type="PANTHER" id="PTHR14269:SF11">
    <property type="entry name" value="CDP-DIACYLGLYCEROL--GLYCEROL-3-PHOSPHATE 3-PHOSPHATIDYLTRANSFERASE"/>
    <property type="match status" value="1"/>
</dbReference>
<keyword evidence="7" id="KW-0443">Lipid metabolism</keyword>
<keyword evidence="9" id="KW-0594">Phospholipid biosynthesis</keyword>
<accession>A0A371JCU6</accession>
<keyword evidence="3" id="KW-0444">Lipid biosynthesis</keyword>
<dbReference type="RefSeq" id="WP_094376268.1">
    <property type="nucleotide sequence ID" value="NZ_NOKA02000033.1"/>
</dbReference>
<keyword evidence="6 12" id="KW-1133">Transmembrane helix</keyword>
<organism evidence="13 14">
    <name type="scientific">Lachnotalea glycerini</name>
    <dbReference type="NCBI Taxonomy" id="1763509"/>
    <lineage>
        <taxon>Bacteria</taxon>
        <taxon>Bacillati</taxon>
        <taxon>Bacillota</taxon>
        <taxon>Clostridia</taxon>
        <taxon>Lachnospirales</taxon>
        <taxon>Lachnospiraceae</taxon>
        <taxon>Lachnotalea</taxon>
    </lineage>
</organism>
<evidence type="ECO:0000256" key="7">
    <source>
        <dbReference type="ARBA" id="ARBA00023098"/>
    </source>
</evidence>
<dbReference type="GO" id="GO:0016020">
    <property type="term" value="C:membrane"/>
    <property type="evidence" value="ECO:0007669"/>
    <property type="project" value="UniProtKB-SubCell"/>
</dbReference>
<evidence type="ECO:0000256" key="6">
    <source>
        <dbReference type="ARBA" id="ARBA00022989"/>
    </source>
</evidence>
<dbReference type="GO" id="GO:0016780">
    <property type="term" value="F:phosphotransferase activity, for other substituted phosphate groups"/>
    <property type="evidence" value="ECO:0007669"/>
    <property type="project" value="InterPro"/>
</dbReference>
<comment type="subcellular location">
    <subcellularLocation>
        <location evidence="1">Membrane</location>
        <topology evidence="1">Multi-pass membrane protein</topology>
    </subcellularLocation>
</comment>
<evidence type="ECO:0000313" key="14">
    <source>
        <dbReference type="Proteomes" id="UP000216411"/>
    </source>
</evidence>
<dbReference type="EMBL" id="NOKA02000033">
    <property type="protein sequence ID" value="RDY30584.1"/>
    <property type="molecule type" value="Genomic_DNA"/>
</dbReference>
<evidence type="ECO:0000256" key="5">
    <source>
        <dbReference type="ARBA" id="ARBA00022692"/>
    </source>
</evidence>
<keyword evidence="10" id="KW-1208">Phospholipid metabolism</keyword>
<dbReference type="InterPro" id="IPR000462">
    <property type="entry name" value="CDP-OH_P_trans"/>
</dbReference>
<evidence type="ECO:0000256" key="12">
    <source>
        <dbReference type="SAM" id="Phobius"/>
    </source>
</evidence>
<evidence type="ECO:0000256" key="9">
    <source>
        <dbReference type="ARBA" id="ARBA00023209"/>
    </source>
</evidence>
<proteinExistence type="inferred from homology"/>
<evidence type="ECO:0000256" key="10">
    <source>
        <dbReference type="ARBA" id="ARBA00023264"/>
    </source>
</evidence>
<reference evidence="13 14" key="1">
    <citation type="journal article" date="2017" name="Genome Announc.">
        <title>Draft Genome Sequence of a Sporulating and Motile Strain of Lachnotalea glycerini Isolated from Water in Quebec City, Canada.</title>
        <authorList>
            <person name="Maheux A.F."/>
            <person name="Boudreau D.K."/>
            <person name="Berube E."/>
            <person name="Boissinot M."/>
            <person name="Raymond F."/>
            <person name="Brodeur S."/>
            <person name="Corbeil J."/>
            <person name="Isabel S."/>
            <person name="Omar R.F."/>
            <person name="Bergeron M.G."/>
        </authorList>
    </citation>
    <scope>NUCLEOTIDE SEQUENCE [LARGE SCALE GENOMIC DNA]</scope>
    <source>
        <strain evidence="13 14">CCRI-19302</strain>
    </source>
</reference>
<evidence type="ECO:0000313" key="13">
    <source>
        <dbReference type="EMBL" id="RDY30584.1"/>
    </source>
</evidence>
<name>A0A371JCU6_9FIRM</name>
<comment type="similarity">
    <text evidence="2 11">Belongs to the CDP-alcohol phosphatidyltransferase class-I family.</text>
</comment>
<keyword evidence="14" id="KW-1185">Reference proteome</keyword>
<dbReference type="InterPro" id="IPR050324">
    <property type="entry name" value="CDP-alcohol_PTase-I"/>
</dbReference>
<gene>
    <name evidence="13" type="ORF">CG710_013985</name>
</gene>
<dbReference type="PROSITE" id="PS00379">
    <property type="entry name" value="CDP_ALCOHOL_P_TRANSF"/>
    <property type="match status" value="1"/>
</dbReference>
<dbReference type="GO" id="GO:0046474">
    <property type="term" value="P:glycerophospholipid biosynthetic process"/>
    <property type="evidence" value="ECO:0007669"/>
    <property type="project" value="TreeGrafter"/>
</dbReference>
<evidence type="ECO:0000256" key="8">
    <source>
        <dbReference type="ARBA" id="ARBA00023136"/>
    </source>
</evidence>
<keyword evidence="8 12" id="KW-0472">Membrane</keyword>
<evidence type="ECO:0000256" key="4">
    <source>
        <dbReference type="ARBA" id="ARBA00022679"/>
    </source>
</evidence>
<dbReference type="Gene3D" id="1.20.120.1760">
    <property type="match status" value="1"/>
</dbReference>
<feature type="transmembrane region" description="Helical" evidence="12">
    <location>
        <begin position="118"/>
        <end position="137"/>
    </location>
</feature>
<dbReference type="Proteomes" id="UP000216411">
    <property type="component" value="Unassembled WGS sequence"/>
</dbReference>
<protein>
    <submittedName>
        <fullName evidence="13">CDP-alcohol phosphatidyltransferase family protein</fullName>
    </submittedName>
</protein>
<keyword evidence="5 12" id="KW-0812">Transmembrane</keyword>
<feature type="transmembrane region" description="Helical" evidence="12">
    <location>
        <begin position="87"/>
        <end position="106"/>
    </location>
</feature>
<dbReference type="InterPro" id="IPR048254">
    <property type="entry name" value="CDP_ALCOHOL_P_TRANSF_CS"/>
</dbReference>
<evidence type="ECO:0000256" key="3">
    <source>
        <dbReference type="ARBA" id="ARBA00022516"/>
    </source>
</evidence>
<dbReference type="AlphaFoldDB" id="A0A371JCU6"/>
<evidence type="ECO:0000256" key="2">
    <source>
        <dbReference type="ARBA" id="ARBA00010441"/>
    </source>
</evidence>
<dbReference type="PANTHER" id="PTHR14269">
    <property type="entry name" value="CDP-DIACYLGLYCEROL--GLYCEROL-3-PHOSPHATE 3-PHOSPHATIDYLTRANSFERASE-RELATED"/>
    <property type="match status" value="1"/>
</dbReference>
<feature type="transmembrane region" description="Helical" evidence="12">
    <location>
        <begin position="58"/>
        <end position="81"/>
    </location>
</feature>
<dbReference type="InterPro" id="IPR043130">
    <property type="entry name" value="CDP-OH_PTrfase_TM_dom"/>
</dbReference>
<sequence>MFSKIPDVLTILRIILSLVILIIKPLSILFFVLYLICGLGDMLDGFLARKMGAESEHGAALDSLADFVLIAVLMYVFFPYLDRMEYMILWVIGIFAIRIGGLFVGFMKHHTLAFLHTYANKATGFLLFCFPLLYVIFGMPITCTLLCSIASISAIEELLIQIKAKTLNRNISSIFKINRNELK</sequence>
<comment type="caution">
    <text evidence="13">The sequence shown here is derived from an EMBL/GenBank/DDBJ whole genome shotgun (WGS) entry which is preliminary data.</text>
</comment>
<feature type="transmembrane region" description="Helical" evidence="12">
    <location>
        <begin position="12"/>
        <end position="37"/>
    </location>
</feature>
<dbReference type="OrthoDB" id="9796672at2"/>